<feature type="compositionally biased region" description="Polar residues" evidence="1">
    <location>
        <begin position="62"/>
        <end position="85"/>
    </location>
</feature>
<name>A0A6M2DEC2_XENCH</name>
<feature type="region of interest" description="Disordered" evidence="1">
    <location>
        <begin position="146"/>
        <end position="213"/>
    </location>
</feature>
<protein>
    <submittedName>
        <fullName evidence="3">Putative verprolin 1 corethrella appendiculata</fullName>
    </submittedName>
</protein>
<dbReference type="PANTHER" id="PTHR23330:SF9">
    <property type="entry name" value="PROLINE-RICH PROTEIN 11"/>
    <property type="match status" value="1"/>
</dbReference>
<organism evidence="3">
    <name type="scientific">Xenopsylla cheopis</name>
    <name type="common">Oriental rat flea</name>
    <name type="synonym">Pulex cheopis</name>
    <dbReference type="NCBI Taxonomy" id="163159"/>
    <lineage>
        <taxon>Eukaryota</taxon>
        <taxon>Metazoa</taxon>
        <taxon>Ecdysozoa</taxon>
        <taxon>Arthropoda</taxon>
        <taxon>Hexapoda</taxon>
        <taxon>Insecta</taxon>
        <taxon>Pterygota</taxon>
        <taxon>Neoptera</taxon>
        <taxon>Endopterygota</taxon>
        <taxon>Siphonaptera</taxon>
        <taxon>Pulicidae</taxon>
        <taxon>Xenopsyllinae</taxon>
        <taxon>Xenopsylla</taxon>
    </lineage>
</organism>
<dbReference type="Pfam" id="PF02205">
    <property type="entry name" value="WH2"/>
    <property type="match status" value="1"/>
</dbReference>
<evidence type="ECO:0000256" key="1">
    <source>
        <dbReference type="SAM" id="MobiDB-lite"/>
    </source>
</evidence>
<feature type="region of interest" description="Disordered" evidence="1">
    <location>
        <begin position="46"/>
        <end position="85"/>
    </location>
</feature>
<feature type="compositionally biased region" description="Low complexity" evidence="1">
    <location>
        <begin position="200"/>
        <end position="213"/>
    </location>
</feature>
<evidence type="ECO:0000259" key="2">
    <source>
        <dbReference type="PROSITE" id="PS51082"/>
    </source>
</evidence>
<sequence>MPMPPPPPPGGLALGDSRKTNFKPNPSADGRGLLLDSIRKGTKLKKTETVDKSAPVLGRVVGSTTSPSSSKPYQSTNTSSLSANIGANGQPLAGIFANGMPKLKPTGNRNKNFLREKQPEQSYKAVPMEQASATVVSTSVNNTLHTKTKSNVEVTSKYSNPEIKRGPPPQPPVQRTQMPLSASDSTIAGFSPTKPSNAGSMANLSSNSNYSSSTLKKNIKTNSVMNLNQSSIHTPNQSTLFANKSNLHASLSSLSQNNKLSTPDSSSLLSLSSQKSVINHGKPNLAPKPPTLNSSGKPGVMRAHSMKSPRTPPVTPPGLTPFGTLRGPPAGFYQSQDSIKMKPAPPIPQIGRPSIPPPIRPPANRPPPPPNRSTSSSVTTNSINNNSQPQNKPALPSKLLLTGSHNVQTTIAGKQVLNLTAGVNNTPMGVPPPPPPHRTQPAPQPPAAMVPGRTVATNNTAPVPPIRNSSMRNCNGNNGSMSAVIVDLETRFSDMFHTVKDFPLPIKFCELQKTYNSKNHFKQQANSVCKQQSFSKPQAPLPPMQTPTIQLGRKLYSDDATDC</sequence>
<reference evidence="3" key="1">
    <citation type="submission" date="2020-03" db="EMBL/GenBank/DDBJ databases">
        <title>Transcriptomic Profiling of the Digestive Tract of the Rat Flea, Xenopsylla cheopis, Following Blood Feeding and Infection with Yersinia pestis.</title>
        <authorList>
            <person name="Bland D.M."/>
            <person name="Martens C.A."/>
            <person name="Virtaneva K."/>
            <person name="Kanakabandi K."/>
            <person name="Long D."/>
            <person name="Rosenke R."/>
            <person name="Saturday G.A."/>
            <person name="Hoyt F.H."/>
            <person name="Bruno D.P."/>
            <person name="Ribeiro J.M.C."/>
            <person name="Hinnebusch J."/>
        </authorList>
    </citation>
    <scope>NUCLEOTIDE SEQUENCE</scope>
</reference>
<proteinExistence type="predicted"/>
<feature type="region of interest" description="Disordered" evidence="1">
    <location>
        <begin position="278"/>
        <end position="397"/>
    </location>
</feature>
<feature type="compositionally biased region" description="Polar residues" evidence="1">
    <location>
        <begin position="173"/>
        <end position="199"/>
    </location>
</feature>
<dbReference type="PANTHER" id="PTHR23330">
    <property type="entry name" value="P300 TRANSCRIPTIONAL COFACTOR JMY-RELATED"/>
    <property type="match status" value="1"/>
</dbReference>
<feature type="compositionally biased region" description="Polar residues" evidence="1">
    <location>
        <begin position="146"/>
        <end position="159"/>
    </location>
</feature>
<dbReference type="PRINTS" id="PR01217">
    <property type="entry name" value="PRICHEXTENSN"/>
</dbReference>
<dbReference type="GO" id="GO:0003779">
    <property type="term" value="F:actin binding"/>
    <property type="evidence" value="ECO:0007669"/>
    <property type="project" value="InterPro"/>
</dbReference>
<feature type="domain" description="WH2" evidence="2">
    <location>
        <begin position="30"/>
        <end position="47"/>
    </location>
</feature>
<dbReference type="AlphaFoldDB" id="A0A6M2DEC2"/>
<feature type="region of interest" description="Disordered" evidence="1">
    <location>
        <begin position="1"/>
        <end position="33"/>
    </location>
</feature>
<dbReference type="GO" id="GO:0005634">
    <property type="term" value="C:nucleus"/>
    <property type="evidence" value="ECO:0007669"/>
    <property type="project" value="TreeGrafter"/>
</dbReference>
<dbReference type="SMART" id="SM00246">
    <property type="entry name" value="WH2"/>
    <property type="match status" value="1"/>
</dbReference>
<feature type="compositionally biased region" description="Pro residues" evidence="1">
    <location>
        <begin position="1"/>
        <end position="10"/>
    </location>
</feature>
<evidence type="ECO:0000313" key="3">
    <source>
        <dbReference type="EMBL" id="NOV44552.1"/>
    </source>
</evidence>
<dbReference type="EMBL" id="GIIL01000826">
    <property type="protein sequence ID" value="NOV44552.1"/>
    <property type="molecule type" value="Transcribed_RNA"/>
</dbReference>
<dbReference type="GO" id="GO:0005737">
    <property type="term" value="C:cytoplasm"/>
    <property type="evidence" value="ECO:0007669"/>
    <property type="project" value="TreeGrafter"/>
</dbReference>
<feature type="compositionally biased region" description="Pro residues" evidence="1">
    <location>
        <begin position="310"/>
        <end position="319"/>
    </location>
</feature>
<dbReference type="PROSITE" id="PS51082">
    <property type="entry name" value="WH2"/>
    <property type="match status" value="1"/>
</dbReference>
<feature type="compositionally biased region" description="Pro residues" evidence="1">
    <location>
        <begin position="343"/>
        <end position="371"/>
    </location>
</feature>
<feature type="compositionally biased region" description="Low complexity" evidence="1">
    <location>
        <begin position="372"/>
        <end position="387"/>
    </location>
</feature>
<dbReference type="InterPro" id="IPR003124">
    <property type="entry name" value="WH2_dom"/>
</dbReference>
<accession>A0A6M2DEC2</accession>